<gene>
    <name evidence="1" type="ORF">Q8W42_19915</name>
</gene>
<name>A0AB35N1C5_VIBSP</name>
<reference evidence="1" key="1">
    <citation type="submission" date="2023-07" db="EMBL/GenBank/DDBJ databases">
        <title>Genome content predicts the carbon catabolic preferences of heterotrophic bacteria.</title>
        <authorList>
            <person name="Gralka M."/>
        </authorList>
    </citation>
    <scope>NUCLEOTIDE SEQUENCE</scope>
    <source>
        <strain evidence="1">6E02</strain>
    </source>
</reference>
<dbReference type="Proteomes" id="UP001177935">
    <property type="component" value="Unassembled WGS sequence"/>
</dbReference>
<dbReference type="AlphaFoldDB" id="A0AB35N1C5"/>
<evidence type="ECO:0000313" key="1">
    <source>
        <dbReference type="EMBL" id="MDP2502984.1"/>
    </source>
</evidence>
<evidence type="ECO:0008006" key="3">
    <source>
        <dbReference type="Google" id="ProtNLM"/>
    </source>
</evidence>
<proteinExistence type="predicted"/>
<comment type="caution">
    <text evidence="1">The sequence shown here is derived from an EMBL/GenBank/DDBJ whole genome shotgun (WGS) entry which is preliminary data.</text>
</comment>
<accession>A0AB35N1C5</accession>
<evidence type="ECO:0000313" key="2">
    <source>
        <dbReference type="Proteomes" id="UP001177935"/>
    </source>
</evidence>
<dbReference type="RefSeq" id="WP_102503085.1">
    <property type="nucleotide sequence ID" value="NZ_CAWNTE010000098.1"/>
</dbReference>
<dbReference type="EMBL" id="JAUYVL010000016">
    <property type="protein sequence ID" value="MDP2502984.1"/>
    <property type="molecule type" value="Genomic_DNA"/>
</dbReference>
<organism evidence="1 2">
    <name type="scientific">Vibrio splendidus</name>
    <dbReference type="NCBI Taxonomy" id="29497"/>
    <lineage>
        <taxon>Bacteria</taxon>
        <taxon>Pseudomonadati</taxon>
        <taxon>Pseudomonadota</taxon>
        <taxon>Gammaproteobacteria</taxon>
        <taxon>Vibrionales</taxon>
        <taxon>Vibrionaceae</taxon>
        <taxon>Vibrio</taxon>
    </lineage>
</organism>
<sequence length="217" mass="25428">MKRFLSLCVFLAPTLSFSGETYDCNYFVQHKSIPDYVGEYGYLYSGLFNRPNHEQQFPLKREDWYVPHYEQVGPTTWSQSGKSLLHKSRVKVVKQHLGYHFHVKGLLEVIVYNVDGSTKREVINYENFTPIKYWNCPVDLAVRFSPVIAELKFETIPLDKNGRWMKSVLTKDSLICTESGQDYRYPNLNSLNNPVKCWIQSQQRNGYFESTNLKVVY</sequence>
<protein>
    <recommendedName>
        <fullName evidence="3">Secreted protein</fullName>
    </recommendedName>
</protein>